<keyword evidence="1" id="KW-0732">Signal</keyword>
<sequence length="215" mass="22668">MRRAPSTAIQVAAVLAFLCAGAQAQDAIRQPGQKQIGKVKPEVEPALIVMNSAGAKLEGDKLVLTGVAPNSIIFADRPVRAAGHALTAHLLEEWAVGSDSFAKDPPNATVSVFDKAGASVKDAVVTLKNPKMEGSQIIFDVAVLEGNLGNADGPASVFIDIIGLPFTPLPFAGMARRTAYRGAFYAGAAAAGAYGHYHPYAPPYHYYPAYPYRPY</sequence>
<dbReference type="RefSeq" id="WP_224314825.1">
    <property type="nucleotide sequence ID" value="NZ_JAIRBM010000014.1"/>
</dbReference>
<dbReference type="EMBL" id="JAIRBM010000014">
    <property type="protein sequence ID" value="MBZ6078074.1"/>
    <property type="molecule type" value="Genomic_DNA"/>
</dbReference>
<dbReference type="Proteomes" id="UP000704176">
    <property type="component" value="Unassembled WGS sequence"/>
</dbReference>
<keyword evidence="3" id="KW-1185">Reference proteome</keyword>
<evidence type="ECO:0000313" key="2">
    <source>
        <dbReference type="EMBL" id="MBZ6078074.1"/>
    </source>
</evidence>
<reference evidence="2 3" key="1">
    <citation type="submission" date="2021-09" db="EMBL/GenBank/DDBJ databases">
        <title>The complete genome sequence of a new microorganism.</title>
        <authorList>
            <person name="Zi Z."/>
        </authorList>
    </citation>
    <scope>NUCLEOTIDE SEQUENCE [LARGE SCALE GENOMIC DNA]</scope>
    <source>
        <strain evidence="2 3">WGZ8</strain>
    </source>
</reference>
<protein>
    <submittedName>
        <fullName evidence="2">Uncharacterized protein</fullName>
    </submittedName>
</protein>
<name>A0ABS7VRB8_9HYPH</name>
<comment type="caution">
    <text evidence="2">The sequence shown here is derived from an EMBL/GenBank/DDBJ whole genome shotgun (WGS) entry which is preliminary data.</text>
</comment>
<evidence type="ECO:0000256" key="1">
    <source>
        <dbReference type="SAM" id="SignalP"/>
    </source>
</evidence>
<feature type="chain" id="PRO_5046585900" evidence="1">
    <location>
        <begin position="25"/>
        <end position="215"/>
    </location>
</feature>
<gene>
    <name evidence="2" type="ORF">K9B37_17560</name>
</gene>
<accession>A0ABS7VRB8</accession>
<evidence type="ECO:0000313" key="3">
    <source>
        <dbReference type="Proteomes" id="UP000704176"/>
    </source>
</evidence>
<proteinExistence type="predicted"/>
<organism evidence="2 3">
    <name type="scientific">Microvirga puerhi</name>
    <dbReference type="NCBI Taxonomy" id="2876078"/>
    <lineage>
        <taxon>Bacteria</taxon>
        <taxon>Pseudomonadati</taxon>
        <taxon>Pseudomonadota</taxon>
        <taxon>Alphaproteobacteria</taxon>
        <taxon>Hyphomicrobiales</taxon>
        <taxon>Methylobacteriaceae</taxon>
        <taxon>Microvirga</taxon>
    </lineage>
</organism>
<feature type="signal peptide" evidence="1">
    <location>
        <begin position="1"/>
        <end position="24"/>
    </location>
</feature>